<gene>
    <name evidence="2" type="ORF">ISF6_2816</name>
</gene>
<dbReference type="SUPFAM" id="SSF53474">
    <property type="entry name" value="alpha/beta-Hydrolases"/>
    <property type="match status" value="1"/>
</dbReference>
<sequence length="289" mass="31413">MSPGLASARVTDELIALEGPAGPLLIELRRIEAGGPAAPLCLFLHEGLGSVAMWKDFPQRLCEAAGLEGLVYSRPGYGRSTPRAADEHWAPDFMHRQALGLLPALRERLGLDGRRRPLWLFGHSDGGSIALIHAAHAGRADAGAPVPVGPIAGAVVLAPHIDVEDKAIAAIEAARVAYRDTDLRRRLGRYHDDPDSAFGGWNGAWLDPAFRAWSIVEEIGAIRVPLLAVQGERDDYGTMAQIRRIRERVPGTQLLELPDCGHSPHVDQPQRLIEAVRDFIQRQPHGDTP</sequence>
<dbReference type="GO" id="GO:0016787">
    <property type="term" value="F:hydrolase activity"/>
    <property type="evidence" value="ECO:0007669"/>
    <property type="project" value="UniProtKB-KW"/>
</dbReference>
<name>A0A0K8P2U8_PISS1</name>
<keyword evidence="2" id="KW-0378">Hydrolase</keyword>
<evidence type="ECO:0000313" key="2">
    <source>
        <dbReference type="EMBL" id="GAP36961.1"/>
    </source>
</evidence>
<reference evidence="3" key="1">
    <citation type="submission" date="2015-07" db="EMBL/GenBank/DDBJ databases">
        <title>Discovery of a poly(ethylene terephthalate assimilation.</title>
        <authorList>
            <person name="Yoshida S."/>
            <person name="Hiraga K."/>
            <person name="Takehana T."/>
            <person name="Taniguchi I."/>
            <person name="Yamaji H."/>
            <person name="Maeda Y."/>
            <person name="Toyohara K."/>
            <person name="Miyamoto K."/>
            <person name="Kimura Y."/>
            <person name="Oda K."/>
        </authorList>
    </citation>
    <scope>NUCLEOTIDE SEQUENCE [LARGE SCALE GENOMIC DNA]</scope>
    <source>
        <strain evidence="3">NBRC 110686 / TISTR 2288 / 201-F6</strain>
    </source>
</reference>
<comment type="caution">
    <text evidence="2">The sequence shown here is derived from an EMBL/GenBank/DDBJ whole genome shotgun (WGS) entry which is preliminary data.</text>
</comment>
<dbReference type="EMBL" id="BBYR01000040">
    <property type="protein sequence ID" value="GAP36961.1"/>
    <property type="molecule type" value="Genomic_DNA"/>
</dbReference>
<feature type="domain" description="AB hydrolase-1" evidence="1">
    <location>
        <begin position="42"/>
        <end position="275"/>
    </location>
</feature>
<evidence type="ECO:0000259" key="1">
    <source>
        <dbReference type="Pfam" id="PF12697"/>
    </source>
</evidence>
<proteinExistence type="predicted"/>
<protein>
    <submittedName>
        <fullName evidence="2">Benzoate degradation ring-cleavage hydrolase</fullName>
    </submittedName>
</protein>
<accession>A0A0K8P2U8</accession>
<reference evidence="2 3" key="2">
    <citation type="journal article" date="2016" name="Science">
        <title>A bacterium that degrades and assimilates poly(ethylene terephthalate).</title>
        <authorList>
            <person name="Yoshida S."/>
            <person name="Hiraga K."/>
            <person name="Takehana T."/>
            <person name="Taniguchi I."/>
            <person name="Yamaji H."/>
            <person name="Maeda Y."/>
            <person name="Toyohara K."/>
            <person name="Miyamoto K."/>
            <person name="Kimura Y."/>
            <person name="Oda K."/>
        </authorList>
    </citation>
    <scope>NUCLEOTIDE SEQUENCE [LARGE SCALE GENOMIC DNA]</scope>
    <source>
        <strain evidence="3">NBRC 110686 / TISTR 2288 / 201-F6</strain>
    </source>
</reference>
<organism evidence="2 3">
    <name type="scientific">Piscinibacter sakaiensis</name>
    <name type="common">Ideonella sakaiensis</name>
    <dbReference type="NCBI Taxonomy" id="1547922"/>
    <lineage>
        <taxon>Bacteria</taxon>
        <taxon>Pseudomonadati</taxon>
        <taxon>Pseudomonadota</taxon>
        <taxon>Betaproteobacteria</taxon>
        <taxon>Burkholderiales</taxon>
        <taxon>Sphaerotilaceae</taxon>
        <taxon>Piscinibacter</taxon>
    </lineage>
</organism>
<dbReference type="PANTHER" id="PTHR43689">
    <property type="entry name" value="HYDROLASE"/>
    <property type="match status" value="1"/>
</dbReference>
<dbReference type="STRING" id="1547922.ISF6_2816"/>
<evidence type="ECO:0000313" key="3">
    <source>
        <dbReference type="Proteomes" id="UP000037660"/>
    </source>
</evidence>
<keyword evidence="3" id="KW-1185">Reference proteome</keyword>
<dbReference type="InterPro" id="IPR029058">
    <property type="entry name" value="AB_hydrolase_fold"/>
</dbReference>
<dbReference type="Gene3D" id="3.40.50.1820">
    <property type="entry name" value="alpha/beta hydrolase"/>
    <property type="match status" value="1"/>
</dbReference>
<dbReference type="PANTHER" id="PTHR43689:SF8">
    <property type="entry name" value="ALPHA_BETA-HYDROLASES SUPERFAMILY PROTEIN"/>
    <property type="match status" value="1"/>
</dbReference>
<dbReference type="AlphaFoldDB" id="A0A0K8P2U8"/>
<dbReference type="Pfam" id="PF12697">
    <property type="entry name" value="Abhydrolase_6"/>
    <property type="match status" value="1"/>
</dbReference>
<dbReference type="RefSeq" id="WP_054020929.1">
    <property type="nucleotide sequence ID" value="NZ_BBYR01000040.1"/>
</dbReference>
<dbReference type="InterPro" id="IPR000073">
    <property type="entry name" value="AB_hydrolase_1"/>
</dbReference>
<dbReference type="Proteomes" id="UP000037660">
    <property type="component" value="Unassembled WGS sequence"/>
</dbReference>